<dbReference type="AlphaFoldDB" id="A0A9P6CBS8"/>
<keyword evidence="2" id="KW-1185">Reference proteome</keyword>
<dbReference type="InterPro" id="IPR036047">
    <property type="entry name" value="F-box-like_dom_sf"/>
</dbReference>
<protein>
    <recommendedName>
        <fullName evidence="3">F-box domain-containing protein</fullName>
    </recommendedName>
</protein>
<evidence type="ECO:0000313" key="1">
    <source>
        <dbReference type="EMBL" id="KAF9459847.1"/>
    </source>
</evidence>
<sequence length="529" mass="61458">MHPALSISELLNIIFAHLDQRSNLNNARVCKQWYHSSQAARWREINGWRDFDALFRKLAPIKWVDYMNKRKEFSEYPRLKDWERFEEYSKLVRTISLDDSEKYNAIFDIVGQTRPYINIFPNLYTLQWNATRKEFHYLLFVHPNVKEFIATLPPTSTRQAEFETWVPLFVDSISRMPLLQHLEIRCDEFEPTTRHRLLEVIKGLRCLRTILLPRYHITARIIEEVSLLPHLKKLSSQETGIDRTIFTFPQFDPCLRKEAFPSLTTLSICADVQSSSQFLSQRYFPSNIRRLHLEMPSLENPGAVRSLLETVAGTCTLIEEVSFRDQDVHDHREMTPQDQIGLETLRPVFACPMLTTLEIRHHYPLALGTPELEILASELPSIETLLLNEGPIHHPERSPLTLDVLLIFSSRCRKLQKLGLYVDASVSITHVLDGQEFHGFPELRSFSVGLSHIEDAESVALFLGQICPPNCEVALAGPETRSVRRNMWRKVNGMLPTLAKMRLAERERIGKQVRMLEVEVERLRALQRS</sequence>
<organism evidence="1 2">
    <name type="scientific">Collybia nuda</name>
    <dbReference type="NCBI Taxonomy" id="64659"/>
    <lineage>
        <taxon>Eukaryota</taxon>
        <taxon>Fungi</taxon>
        <taxon>Dikarya</taxon>
        <taxon>Basidiomycota</taxon>
        <taxon>Agaricomycotina</taxon>
        <taxon>Agaricomycetes</taxon>
        <taxon>Agaricomycetidae</taxon>
        <taxon>Agaricales</taxon>
        <taxon>Tricholomatineae</taxon>
        <taxon>Clitocybaceae</taxon>
        <taxon>Collybia</taxon>
    </lineage>
</organism>
<evidence type="ECO:0000313" key="2">
    <source>
        <dbReference type="Proteomes" id="UP000807353"/>
    </source>
</evidence>
<dbReference type="SUPFAM" id="SSF81383">
    <property type="entry name" value="F-box domain"/>
    <property type="match status" value="1"/>
</dbReference>
<dbReference type="OrthoDB" id="2447803at2759"/>
<dbReference type="Proteomes" id="UP000807353">
    <property type="component" value="Unassembled WGS sequence"/>
</dbReference>
<comment type="caution">
    <text evidence="1">The sequence shown here is derived from an EMBL/GenBank/DDBJ whole genome shotgun (WGS) entry which is preliminary data.</text>
</comment>
<accession>A0A9P6CBS8</accession>
<evidence type="ECO:0008006" key="3">
    <source>
        <dbReference type="Google" id="ProtNLM"/>
    </source>
</evidence>
<reference evidence="1" key="1">
    <citation type="submission" date="2020-11" db="EMBL/GenBank/DDBJ databases">
        <authorList>
            <consortium name="DOE Joint Genome Institute"/>
            <person name="Ahrendt S."/>
            <person name="Riley R."/>
            <person name="Andreopoulos W."/>
            <person name="Labutti K."/>
            <person name="Pangilinan J."/>
            <person name="Ruiz-Duenas F.J."/>
            <person name="Barrasa J.M."/>
            <person name="Sanchez-Garcia M."/>
            <person name="Camarero S."/>
            <person name="Miyauchi S."/>
            <person name="Serrano A."/>
            <person name="Linde D."/>
            <person name="Babiker R."/>
            <person name="Drula E."/>
            <person name="Ayuso-Fernandez I."/>
            <person name="Pacheco R."/>
            <person name="Padilla G."/>
            <person name="Ferreira P."/>
            <person name="Barriuso J."/>
            <person name="Kellner H."/>
            <person name="Castanera R."/>
            <person name="Alfaro M."/>
            <person name="Ramirez L."/>
            <person name="Pisabarro A.G."/>
            <person name="Kuo A."/>
            <person name="Tritt A."/>
            <person name="Lipzen A."/>
            <person name="He G."/>
            <person name="Yan M."/>
            <person name="Ng V."/>
            <person name="Cullen D."/>
            <person name="Martin F."/>
            <person name="Rosso M.-N."/>
            <person name="Henrissat B."/>
            <person name="Hibbett D."/>
            <person name="Martinez A.T."/>
            <person name="Grigoriev I.V."/>
        </authorList>
    </citation>
    <scope>NUCLEOTIDE SEQUENCE</scope>
    <source>
        <strain evidence="1">CBS 247.69</strain>
    </source>
</reference>
<dbReference type="InterPro" id="IPR032675">
    <property type="entry name" value="LRR_dom_sf"/>
</dbReference>
<name>A0A9P6CBS8_9AGAR</name>
<dbReference type="SUPFAM" id="SSF52047">
    <property type="entry name" value="RNI-like"/>
    <property type="match status" value="1"/>
</dbReference>
<gene>
    <name evidence="1" type="ORF">BDZ94DRAFT_984800</name>
</gene>
<dbReference type="EMBL" id="MU150309">
    <property type="protein sequence ID" value="KAF9459847.1"/>
    <property type="molecule type" value="Genomic_DNA"/>
</dbReference>
<proteinExistence type="predicted"/>
<dbReference type="Gene3D" id="3.80.10.10">
    <property type="entry name" value="Ribonuclease Inhibitor"/>
    <property type="match status" value="1"/>
</dbReference>
<dbReference type="CDD" id="cd09917">
    <property type="entry name" value="F-box_SF"/>
    <property type="match status" value="1"/>
</dbReference>